<dbReference type="EMBL" id="JAUHHC010000004">
    <property type="protein sequence ID" value="MDN3921884.1"/>
    <property type="molecule type" value="Genomic_DNA"/>
</dbReference>
<proteinExistence type="predicted"/>
<keyword evidence="3" id="KW-1185">Reference proteome</keyword>
<feature type="region of interest" description="Disordered" evidence="1">
    <location>
        <begin position="473"/>
        <end position="521"/>
    </location>
</feature>
<evidence type="ECO:0000313" key="2">
    <source>
        <dbReference type="EMBL" id="MDN3921884.1"/>
    </source>
</evidence>
<organism evidence="2 3">
    <name type="scientific">Roseateles violae</name>
    <dbReference type="NCBI Taxonomy" id="3058042"/>
    <lineage>
        <taxon>Bacteria</taxon>
        <taxon>Pseudomonadati</taxon>
        <taxon>Pseudomonadota</taxon>
        <taxon>Betaproteobacteria</taxon>
        <taxon>Burkholderiales</taxon>
        <taxon>Sphaerotilaceae</taxon>
        <taxon>Roseateles</taxon>
    </lineage>
</organism>
<comment type="caution">
    <text evidence="2">The sequence shown here is derived from an EMBL/GenBank/DDBJ whole genome shotgun (WGS) entry which is preliminary data.</text>
</comment>
<accession>A0ABT8DXZ3</accession>
<name>A0ABT8DXZ3_9BURK</name>
<evidence type="ECO:0000313" key="3">
    <source>
        <dbReference type="Proteomes" id="UP001228044"/>
    </source>
</evidence>
<protein>
    <submittedName>
        <fullName evidence="2">Uncharacterized protein</fullName>
    </submittedName>
</protein>
<reference evidence="2 3" key="1">
    <citation type="submission" date="2023-06" db="EMBL/GenBank/DDBJ databases">
        <title>Pelomonas sp. PFR6 16S ribosomal RNA gene Genome sequencing and assembly.</title>
        <authorList>
            <person name="Woo H."/>
        </authorList>
    </citation>
    <scope>NUCLEOTIDE SEQUENCE [LARGE SCALE GENOMIC DNA]</scope>
    <source>
        <strain evidence="2 3">PFR6</strain>
    </source>
</reference>
<dbReference type="Proteomes" id="UP001228044">
    <property type="component" value="Unassembled WGS sequence"/>
</dbReference>
<gene>
    <name evidence="2" type="ORF">QWJ38_16465</name>
</gene>
<sequence length="521" mass="54958">MDIVTIIAPHSSTWVMDSLAAAAWGWAFMRCNVAKSGFFCRGGALGLGFGHLFGFLGGRGRRLGRDAAGVGGRGDVFHLRQDAALLDPQHRPLEHLHVQQRIAGQQQEAGLAAGLEAAQLPLRIERAGGVDGGDAQQLGIAEHGQAQQIAQFQLHGAGEHVGAQQQRHAGRLQRLQIAPLHLAQRLHLLGGGLEQAGGGGGGDDGGLVARRQGDRLRAQLVALRRVAQMIEIAGQMGDLVDAGAHGRIEIGRAVDMGADAQTRLVRLADDGGGRLRAQAQLSAQLGPRAQLGPLAVAEHDLHPVGLARRHQRPFLLQLLGLVDEDQRLVGNVLQARLGRTRGGGQQAGQRLAIAGGDAGAGEQHVGAGLAVQARPHGGHLGRVGAQHRGVEHAVLQIALGVVRHAPVVLQVVVVRLGQRRDQELALQVHAAVDALGFLRAEDAVGDIERAALEGLSVEPLRVAQLQRQRRAGLERFRGGLGPGRREKQAAEQDGERKAHRGRGGQAGKAGAHATPLCRQRL</sequence>
<evidence type="ECO:0000256" key="1">
    <source>
        <dbReference type="SAM" id="MobiDB-lite"/>
    </source>
</evidence>
<feature type="compositionally biased region" description="Basic and acidic residues" evidence="1">
    <location>
        <begin position="473"/>
        <end position="496"/>
    </location>
</feature>